<dbReference type="EMBL" id="WQPS01000014">
    <property type="protein sequence ID" value="MBT9810580.1"/>
    <property type="molecule type" value="Genomic_DNA"/>
</dbReference>
<evidence type="ECO:0000256" key="3">
    <source>
        <dbReference type="ARBA" id="ARBA00022842"/>
    </source>
</evidence>
<dbReference type="GO" id="GO:0000287">
    <property type="term" value="F:magnesium ion binding"/>
    <property type="evidence" value="ECO:0007669"/>
    <property type="project" value="TreeGrafter"/>
</dbReference>
<dbReference type="Pfam" id="PF02746">
    <property type="entry name" value="MR_MLE_N"/>
    <property type="match status" value="1"/>
</dbReference>
<dbReference type="SMART" id="SM00922">
    <property type="entry name" value="MR_MLE"/>
    <property type="match status" value="1"/>
</dbReference>
<dbReference type="InterPro" id="IPR029065">
    <property type="entry name" value="Enolase_C-like"/>
</dbReference>
<dbReference type="PANTHER" id="PTHR13794:SF58">
    <property type="entry name" value="MITOCHONDRIAL ENOLASE SUPERFAMILY MEMBER 1"/>
    <property type="match status" value="1"/>
</dbReference>
<organism evidence="5 6">
    <name type="scientific">Enterocloster citroniae</name>
    <dbReference type="NCBI Taxonomy" id="358743"/>
    <lineage>
        <taxon>Bacteria</taxon>
        <taxon>Bacillati</taxon>
        <taxon>Bacillota</taxon>
        <taxon>Clostridia</taxon>
        <taxon>Lachnospirales</taxon>
        <taxon>Lachnospiraceae</taxon>
        <taxon>Enterocloster</taxon>
    </lineage>
</organism>
<evidence type="ECO:0000256" key="2">
    <source>
        <dbReference type="ARBA" id="ARBA00022723"/>
    </source>
</evidence>
<proteinExistence type="predicted"/>
<dbReference type="PROSITE" id="PS00908">
    <property type="entry name" value="MR_MLE_1"/>
    <property type="match status" value="1"/>
</dbReference>
<evidence type="ECO:0000256" key="1">
    <source>
        <dbReference type="ARBA" id="ARBA00001946"/>
    </source>
</evidence>
<dbReference type="PANTHER" id="PTHR13794">
    <property type="entry name" value="ENOLASE SUPERFAMILY, MANDELATE RACEMASE"/>
    <property type="match status" value="1"/>
</dbReference>
<dbReference type="GO" id="GO:0016836">
    <property type="term" value="F:hydro-lyase activity"/>
    <property type="evidence" value="ECO:0007669"/>
    <property type="project" value="TreeGrafter"/>
</dbReference>
<gene>
    <name evidence="5" type="ORF">GPL26_13125</name>
</gene>
<dbReference type="SFLD" id="SFLDS00001">
    <property type="entry name" value="Enolase"/>
    <property type="match status" value="1"/>
</dbReference>
<dbReference type="Gene3D" id="3.20.20.120">
    <property type="entry name" value="Enolase-like C-terminal domain"/>
    <property type="match status" value="1"/>
</dbReference>
<keyword evidence="3" id="KW-0460">Magnesium</keyword>
<dbReference type="InterPro" id="IPR013341">
    <property type="entry name" value="Mandelate_racemase_N_dom"/>
</dbReference>
<comment type="caution">
    <text evidence="5">The sequence shown here is derived from an EMBL/GenBank/DDBJ whole genome shotgun (WGS) entry which is preliminary data.</text>
</comment>
<dbReference type="CDD" id="cd03316">
    <property type="entry name" value="MR_like"/>
    <property type="match status" value="1"/>
</dbReference>
<dbReference type="InterPro" id="IPR046945">
    <property type="entry name" value="RHMD-like"/>
</dbReference>
<dbReference type="InterPro" id="IPR013342">
    <property type="entry name" value="Mandelate_racemase_C"/>
</dbReference>
<dbReference type="Gene3D" id="3.30.390.10">
    <property type="entry name" value="Enolase-like, N-terminal domain"/>
    <property type="match status" value="1"/>
</dbReference>
<protein>
    <submittedName>
        <fullName evidence="5">Mandelate racemase/muconate lactonizing enzyme family protein</fullName>
    </submittedName>
</protein>
<evidence type="ECO:0000313" key="6">
    <source>
        <dbReference type="Proteomes" id="UP000708338"/>
    </source>
</evidence>
<accession>A0AA41K6B6</accession>
<dbReference type="Pfam" id="PF13378">
    <property type="entry name" value="MR_MLE_C"/>
    <property type="match status" value="1"/>
</dbReference>
<sequence>MKIRDVITYALRETLADPTAYGNGIIKERCSVIVKIETDEGIVGWGESMCHGTQPPEPARITIDSWLKPLLIGRDPFDVEVLWEEMYNLTRQVGQGGIAVNAMSGVDIALWDIIGKAVQKPVHKLIGGAFRTEIQPYATGFYRKENFTYQDSIDEAKMYLEDGFKAFKLVIGFDVKDDIKFVHTVREAVGDDVLMMVDANCAYNAGTARRVLLETEDAKLNFFEEPLPPEDLEGYKELKTLTSTYIAAGENVFGKIGFRHWISGHVLDILQPELCSCGGITEMKKVAAMAQAYNTMVIPHVWGSGIGQAASLQYIASLPPTPLCLNPMEPMIEFDKSEHPFRNDLVYGRVRMENGMVKVPDGPGIGVEVNEEVLKRFSVD</sequence>
<name>A0AA41K6B6_9FIRM</name>
<dbReference type="Proteomes" id="UP000708338">
    <property type="component" value="Unassembled WGS sequence"/>
</dbReference>
<feature type="domain" description="Mandelate racemase/muconate lactonizing enzyme C-terminal" evidence="4">
    <location>
        <begin position="149"/>
        <end position="245"/>
    </location>
</feature>
<dbReference type="SUPFAM" id="SSF51604">
    <property type="entry name" value="Enolase C-terminal domain-like"/>
    <property type="match status" value="1"/>
</dbReference>
<dbReference type="InterPro" id="IPR036849">
    <property type="entry name" value="Enolase-like_C_sf"/>
</dbReference>
<dbReference type="InterPro" id="IPR018110">
    <property type="entry name" value="Mandel_Rmase/mucon_lact_enz_CS"/>
</dbReference>
<dbReference type="GO" id="GO:0009063">
    <property type="term" value="P:amino acid catabolic process"/>
    <property type="evidence" value="ECO:0007669"/>
    <property type="project" value="InterPro"/>
</dbReference>
<reference evidence="5" key="1">
    <citation type="journal article" date="2021" name="Gut Microbes">
        <title>A synthetic consortium of 100 gut commensals modulates the composition and function in a colon model of the microbiome of elderly subjects.</title>
        <authorList>
            <person name="Perez M."/>
            <person name="Ntemiri A."/>
            <person name="Tan H."/>
            <person name="Harris H.M.B."/>
            <person name="Roager H.M."/>
            <person name="Ribiere C."/>
            <person name="O'Toole P.W."/>
        </authorList>
    </citation>
    <scope>NUCLEOTIDE SEQUENCE</scope>
    <source>
        <strain evidence="5">MCC335</strain>
    </source>
</reference>
<dbReference type="InterPro" id="IPR029017">
    <property type="entry name" value="Enolase-like_N"/>
</dbReference>
<evidence type="ECO:0000313" key="5">
    <source>
        <dbReference type="EMBL" id="MBT9810580.1"/>
    </source>
</evidence>
<dbReference type="GO" id="GO:0016052">
    <property type="term" value="P:carbohydrate catabolic process"/>
    <property type="evidence" value="ECO:0007669"/>
    <property type="project" value="TreeGrafter"/>
</dbReference>
<dbReference type="SUPFAM" id="SSF54826">
    <property type="entry name" value="Enolase N-terminal domain-like"/>
    <property type="match status" value="1"/>
</dbReference>
<evidence type="ECO:0000259" key="4">
    <source>
        <dbReference type="SMART" id="SM00922"/>
    </source>
</evidence>
<keyword evidence="2" id="KW-0479">Metal-binding</keyword>
<comment type="cofactor">
    <cofactor evidence="1">
        <name>Mg(2+)</name>
        <dbReference type="ChEBI" id="CHEBI:18420"/>
    </cofactor>
</comment>
<dbReference type="AlphaFoldDB" id="A0AA41K6B6"/>